<feature type="region of interest" description="Disordered" evidence="7">
    <location>
        <begin position="999"/>
        <end position="1027"/>
    </location>
</feature>
<dbReference type="InterPro" id="IPR036910">
    <property type="entry name" value="HMG_box_dom_sf"/>
</dbReference>
<feature type="compositionally biased region" description="Basic and acidic residues" evidence="7">
    <location>
        <begin position="163"/>
        <end position="184"/>
    </location>
</feature>
<dbReference type="RefSeq" id="XP_034255729.1">
    <property type="nucleotide sequence ID" value="XM_034399838.1"/>
</dbReference>
<evidence type="ECO:0000259" key="8">
    <source>
        <dbReference type="PROSITE" id="PS50118"/>
    </source>
</evidence>
<dbReference type="GeneID" id="117653597"/>
<keyword evidence="3 6" id="KW-0238">DNA-binding</keyword>
<dbReference type="InterPro" id="IPR052412">
    <property type="entry name" value="CC-Dev_Transcription_Reg"/>
</dbReference>
<dbReference type="CDD" id="cd21989">
    <property type="entry name" value="HMG-box_HBP2"/>
    <property type="match status" value="1"/>
</dbReference>
<dbReference type="GO" id="GO:0000981">
    <property type="term" value="F:DNA-binding transcription factor activity, RNA polymerase II-specific"/>
    <property type="evidence" value="ECO:0007669"/>
    <property type="project" value="TreeGrafter"/>
</dbReference>
<keyword evidence="1" id="KW-0597">Phosphoprotein</keyword>
<dbReference type="GO" id="GO:0000977">
    <property type="term" value="F:RNA polymerase II transcription regulatory region sequence-specific DNA binding"/>
    <property type="evidence" value="ECO:0007669"/>
    <property type="project" value="TreeGrafter"/>
</dbReference>
<evidence type="ECO:0000256" key="1">
    <source>
        <dbReference type="ARBA" id="ARBA00022553"/>
    </source>
</evidence>
<dbReference type="PANTHER" id="PTHR13059:SF10">
    <property type="entry name" value="HMG BOX TRANSCRIPTION FACTOR BBX"/>
    <property type="match status" value="1"/>
</dbReference>
<evidence type="ECO:0000313" key="14">
    <source>
        <dbReference type="RefSeq" id="XP_034255647.1"/>
    </source>
</evidence>
<dbReference type="Proteomes" id="UP000515158">
    <property type="component" value="Unplaced"/>
</dbReference>
<feature type="region of interest" description="Disordered" evidence="7">
    <location>
        <begin position="635"/>
        <end position="677"/>
    </location>
</feature>
<dbReference type="KEGG" id="tpal:117653597"/>
<dbReference type="RefSeq" id="XP_034255815.1">
    <property type="nucleotide sequence ID" value="XM_034399924.1"/>
</dbReference>
<sequence length="1193" mass="128847">MESQATGSGLEEGPSHHARRPMNAFLIFCKRHRPIVRERYPHLENRAVTKILGEWWANLEREEKASYTELAAQYKDAFLKAHPDFKWYKLPAPPLRLLNTRPNNTVKAPKPSTGVITPGKLADETQLGGLSSLLAATSSTSSASSSACATVTESSPVNSASECGHHPSEKDSGAVSENSDKSENGSKSTVTLSTSTSIDTSKASKVAPTVAVTHDTLTTPTISSAGRQSSVPNVPAIPSTPNLPIFPMQPLTLNIISSDSPTSASAASLLVDLNVTAGSVQKSPPALALSSKMTNLPSPPSTPPSPLTPNNPNVPRPPKKRYLQQALVASMHDGGEPESPSHSAYSDDNEGKMVVSPALHFDFNKILTKNENGGDGPDLSPSNEPQNEDISKTENSDEIQNALKAEGEDDCKETTFQTSQQQLIERVVDRLCRFSGKMPLNTPESSAEMEGDHAMTSSEAVPPNSCSEEGSNQHLKEDKESLEVQCKVESKGEVGELKNIIPDDPGKSSAQVVKQLTFDHELSDDNAAASVEITTSNVETVSTEVNKIEIEQAISGTSKGSCFTVSATGSTVSYEPILQKTEHATIPSGLTSSNISEIQSIVGQVDTSCIEHCDSDEVAAAVGLLSLPFKTVVSPSESMESGEEADDGEQGNMSQSSNPSSEGRRSSSRACKGQRYREFMMEGGLTRGRKGRRGMFKQEDMVNSFLSPQKFKEHREYFQSGSGSFQLDMYKKGSRKDHSFKRRSEDQDCLPFGKSRKTDTETHGPGSNLGSLMHSGSSGNFGQNMQLQFIPASSADDSLNRVLHLEGAITSPVTSTPASTTELQKETSHQEYNQFGDSANLEDSPSGQANSSSHIGLPEKQESAVISKPIKNKPYKIVKKKNLMKKNSFDKNASSPSTLGFDSLQGSQSRDFNLEERIGALPALSLEQFQQRKKARKKRTSDSTVSDHDRMRSQDYLPKVSRKHRFHHSAKSSSFVSDMPKSSQINFMKLGESVASHNVFNETNNNDPSSVPSKRLQESEGKDIGGVPDKFSFRKKVRNEALQAKSSDLWNTEMRLFDGTGTLKRRSGLKKIRCSADATSPNPSVMRLSGNSGTNSTSLAVTVTCSSRCPTDSHGTPTTMNNNNITNKNEDAHSLLPSLVGSQKRKARKQSITRRTPGSAASMKDTAVLEPSVICDVFGLATLAEVAAAKVHL</sequence>
<evidence type="ECO:0000256" key="5">
    <source>
        <dbReference type="ARBA" id="ARBA00023242"/>
    </source>
</evidence>
<feature type="compositionally biased region" description="Polar residues" evidence="7">
    <location>
        <begin position="999"/>
        <end position="1012"/>
    </location>
</feature>
<dbReference type="RefSeq" id="XP_034255398.1">
    <property type="nucleotide sequence ID" value="XM_034399507.1"/>
</dbReference>
<feature type="region of interest" description="Disordered" evidence="7">
    <location>
        <begin position="156"/>
        <end position="208"/>
    </location>
</feature>
<dbReference type="RefSeq" id="XP_034255319.1">
    <property type="nucleotide sequence ID" value="XM_034399428.1"/>
</dbReference>
<dbReference type="GO" id="GO:0005634">
    <property type="term" value="C:nucleus"/>
    <property type="evidence" value="ECO:0007669"/>
    <property type="project" value="UniProtKB-UniRule"/>
</dbReference>
<feature type="region of interest" description="Disordered" evidence="7">
    <location>
        <begin position="1141"/>
        <end position="1164"/>
    </location>
</feature>
<evidence type="ECO:0000256" key="4">
    <source>
        <dbReference type="ARBA" id="ARBA00023163"/>
    </source>
</evidence>
<dbReference type="RefSeq" id="XP_034255559.1">
    <property type="nucleotide sequence ID" value="XM_034399668.1"/>
</dbReference>
<organism evidence="13">
    <name type="scientific">Thrips palmi</name>
    <name type="common">Melon thrips</name>
    <dbReference type="NCBI Taxonomy" id="161013"/>
    <lineage>
        <taxon>Eukaryota</taxon>
        <taxon>Metazoa</taxon>
        <taxon>Ecdysozoa</taxon>
        <taxon>Arthropoda</taxon>
        <taxon>Hexapoda</taxon>
        <taxon>Insecta</taxon>
        <taxon>Pterygota</taxon>
        <taxon>Neoptera</taxon>
        <taxon>Paraneoptera</taxon>
        <taxon>Thysanoptera</taxon>
        <taxon>Terebrantia</taxon>
        <taxon>Thripoidea</taxon>
        <taxon>Thripidae</taxon>
        <taxon>Thrips</taxon>
    </lineage>
</organism>
<dbReference type="OrthoDB" id="2377365at2759"/>
<dbReference type="PANTHER" id="PTHR13059">
    <property type="entry name" value="HMG-BOX TRANSCRIPTION FACTOR BBX"/>
    <property type="match status" value="1"/>
</dbReference>
<protein>
    <submittedName>
        <fullName evidence="10 11">Uncharacterized protein LOC117653597</fullName>
    </submittedName>
</protein>
<dbReference type="InterPro" id="IPR049523">
    <property type="entry name" value="BBX_HMG-box"/>
</dbReference>
<feature type="compositionally biased region" description="Polar residues" evidence="7">
    <location>
        <begin position="455"/>
        <end position="473"/>
    </location>
</feature>
<feature type="domain" description="HMG box" evidence="8">
    <location>
        <begin position="18"/>
        <end position="86"/>
    </location>
</feature>
<gene>
    <name evidence="10 11 12 13 14 15 16" type="primary">LOC117653597</name>
</gene>
<evidence type="ECO:0000256" key="6">
    <source>
        <dbReference type="PROSITE-ProRule" id="PRU00267"/>
    </source>
</evidence>
<keyword evidence="4" id="KW-0804">Transcription</keyword>
<keyword evidence="2" id="KW-0805">Transcription regulation</keyword>
<dbReference type="Gene3D" id="1.10.30.10">
    <property type="entry name" value="High mobility group box domain"/>
    <property type="match status" value="1"/>
</dbReference>
<feature type="region of interest" description="Disordered" evidence="7">
    <location>
        <begin position="367"/>
        <end position="396"/>
    </location>
</feature>
<feature type="region of interest" description="Disordered" evidence="7">
    <location>
        <begin position="290"/>
        <end position="318"/>
    </location>
</feature>
<dbReference type="CTD" id="56987"/>
<evidence type="ECO:0000313" key="10">
    <source>
        <dbReference type="RefSeq" id="XP_034255319.1"/>
    </source>
</evidence>
<feature type="region of interest" description="Disordered" evidence="7">
    <location>
        <begin position="735"/>
        <end position="777"/>
    </location>
</feature>
<feature type="region of interest" description="Disordered" evidence="7">
    <location>
        <begin position="836"/>
        <end position="868"/>
    </location>
</feature>
<dbReference type="PROSITE" id="PS50118">
    <property type="entry name" value="HMG_BOX_2"/>
    <property type="match status" value="1"/>
</dbReference>
<dbReference type="RefSeq" id="XP_034255479.1">
    <property type="nucleotide sequence ID" value="XM_034399588.1"/>
</dbReference>
<name>A0A6P9ADX1_THRPL</name>
<feature type="compositionally biased region" description="Basic residues" evidence="7">
    <location>
        <begin position="1143"/>
        <end position="1152"/>
    </location>
</feature>
<feature type="compositionally biased region" description="Low complexity" evidence="7">
    <location>
        <begin position="186"/>
        <end position="201"/>
    </location>
</feature>
<evidence type="ECO:0000256" key="2">
    <source>
        <dbReference type="ARBA" id="ARBA00023015"/>
    </source>
</evidence>
<evidence type="ECO:0000256" key="7">
    <source>
        <dbReference type="SAM" id="MobiDB-lite"/>
    </source>
</evidence>
<evidence type="ECO:0000313" key="16">
    <source>
        <dbReference type="RefSeq" id="XP_034255815.1"/>
    </source>
</evidence>
<feature type="compositionally biased region" description="Polar residues" evidence="7">
    <location>
        <begin position="836"/>
        <end position="854"/>
    </location>
</feature>
<dbReference type="AlphaFoldDB" id="A0A6P9ADX1"/>
<dbReference type="RefSeq" id="XP_034255647.1">
    <property type="nucleotide sequence ID" value="XM_034399756.1"/>
</dbReference>
<feature type="region of interest" description="Disordered" evidence="7">
    <location>
        <begin position="929"/>
        <end position="952"/>
    </location>
</feature>
<dbReference type="InterPro" id="IPR009071">
    <property type="entry name" value="HMG_box_dom"/>
</dbReference>
<feature type="region of interest" description="Disordered" evidence="7">
    <location>
        <begin position="439"/>
        <end position="481"/>
    </location>
</feature>
<feature type="compositionally biased region" description="Pro residues" evidence="7">
    <location>
        <begin position="297"/>
        <end position="316"/>
    </location>
</feature>
<evidence type="ECO:0000313" key="11">
    <source>
        <dbReference type="RefSeq" id="XP_034255398.1"/>
    </source>
</evidence>
<feature type="region of interest" description="Disordered" evidence="7">
    <location>
        <begin position="887"/>
        <end position="906"/>
    </location>
</feature>
<dbReference type="Pfam" id="PF00505">
    <property type="entry name" value="HMG_box"/>
    <property type="match status" value="1"/>
</dbReference>
<keyword evidence="9" id="KW-1185">Reference proteome</keyword>
<evidence type="ECO:0000313" key="13">
    <source>
        <dbReference type="RefSeq" id="XP_034255559.1"/>
    </source>
</evidence>
<reference evidence="10 11" key="1">
    <citation type="submission" date="2025-04" db="UniProtKB">
        <authorList>
            <consortium name="RefSeq"/>
        </authorList>
    </citation>
    <scope>IDENTIFICATION</scope>
    <source>
        <tissue evidence="10 11">Total insect</tissue>
    </source>
</reference>
<feature type="region of interest" description="Disordered" evidence="7">
    <location>
        <begin position="100"/>
        <end position="120"/>
    </location>
</feature>
<feature type="DNA-binding region" description="HMG box" evidence="6">
    <location>
        <begin position="18"/>
        <end position="86"/>
    </location>
</feature>
<dbReference type="SUPFAM" id="SSF47095">
    <property type="entry name" value="HMG-box"/>
    <property type="match status" value="1"/>
</dbReference>
<feature type="compositionally biased region" description="Polar residues" evidence="7">
    <location>
        <begin position="768"/>
        <end position="777"/>
    </location>
</feature>
<feature type="compositionally biased region" description="Acidic residues" evidence="7">
    <location>
        <begin position="640"/>
        <end position="649"/>
    </location>
</feature>
<proteinExistence type="predicted"/>
<evidence type="ECO:0000313" key="9">
    <source>
        <dbReference type="Proteomes" id="UP000515158"/>
    </source>
</evidence>
<keyword evidence="5 6" id="KW-0539">Nucleus</keyword>
<feature type="compositionally biased region" description="Polar residues" evidence="7">
    <location>
        <begin position="892"/>
        <end position="906"/>
    </location>
</feature>
<evidence type="ECO:0000313" key="15">
    <source>
        <dbReference type="RefSeq" id="XP_034255729.1"/>
    </source>
</evidence>
<dbReference type="SMART" id="SM00398">
    <property type="entry name" value="HMG"/>
    <property type="match status" value="1"/>
</dbReference>
<evidence type="ECO:0000313" key="12">
    <source>
        <dbReference type="RefSeq" id="XP_034255479.1"/>
    </source>
</evidence>
<accession>A0A6P9ADX1</accession>
<evidence type="ECO:0000256" key="3">
    <source>
        <dbReference type="ARBA" id="ARBA00023125"/>
    </source>
</evidence>